<evidence type="ECO:0000259" key="6">
    <source>
        <dbReference type="PROSITE" id="PS50893"/>
    </source>
</evidence>
<keyword evidence="4" id="KW-0547">Nucleotide-binding</keyword>
<evidence type="ECO:0000256" key="2">
    <source>
        <dbReference type="ARBA" id="ARBA00022448"/>
    </source>
</evidence>
<protein>
    <submittedName>
        <fullName evidence="7">Lipopolysaccharide transport system ATP-binding protein</fullName>
    </submittedName>
</protein>
<keyword evidence="2" id="KW-0813">Transport</keyword>
<dbReference type="GO" id="GO:0005524">
    <property type="term" value="F:ATP binding"/>
    <property type="evidence" value="ECO:0007669"/>
    <property type="project" value="UniProtKB-KW"/>
</dbReference>
<dbReference type="AlphaFoldDB" id="A0A1I2C5D7"/>
<dbReference type="PANTHER" id="PTHR46743:SF2">
    <property type="entry name" value="TEICHOIC ACIDS EXPORT ATP-BINDING PROTEIN TAGH"/>
    <property type="match status" value="1"/>
</dbReference>
<dbReference type="InterPro" id="IPR050683">
    <property type="entry name" value="Bact_Polysacc_Export_ATP-bd"/>
</dbReference>
<dbReference type="Pfam" id="PF14524">
    <property type="entry name" value="Wzt_C"/>
    <property type="match status" value="1"/>
</dbReference>
<organism evidence="7 8">
    <name type="scientific">Paracidovorax wautersii</name>
    <dbReference type="NCBI Taxonomy" id="1177982"/>
    <lineage>
        <taxon>Bacteria</taxon>
        <taxon>Pseudomonadati</taxon>
        <taxon>Pseudomonadota</taxon>
        <taxon>Betaproteobacteria</taxon>
        <taxon>Burkholderiales</taxon>
        <taxon>Comamonadaceae</taxon>
        <taxon>Paracidovorax</taxon>
    </lineage>
</organism>
<keyword evidence="5 7" id="KW-0067">ATP-binding</keyword>
<sequence length="461" mass="50826">MSSDAIIKVQDLSKRYEIYKQPRDRLRQSLMSPIRRILGLARKNYFQEFWALNGVSFQVGRGETVAIVGQNGSGKSTLLQLVCQTLSPTTGSVHISGRIAALLELGAGFNTEFSGRENIFLSGLLYGISQDELAKRFESIVKFAELEDFIEQPVKTYSSGMYVRLAFAIAAHVDADVLIIDEALSVGDVRFTQKCMRYLRDFQKTGTLLFVSHDTSAVIGLCSRAVWLDHGGLRMDGPAKEVVETYLAAQHALDREGEGTAVALRSGRRTSAALKSESDDIKDARLPKLAEHGALTKFEFFEFDPDRAAAEFGAGGARIVDSSFLAEDGSPLHMSHGGEIVRLSVKAEVLQPLSNLIFGFYFKDRMGQRLFGDNSFITTMDAPISAEVGETMTACFRFRMPILPSGLYSMDLAIASGTQDNHTQQHWLHDALEVRATDTTMKHGLVGLPMLEISVRKVAHD</sequence>
<dbReference type="Pfam" id="PF00005">
    <property type="entry name" value="ABC_tran"/>
    <property type="match status" value="1"/>
</dbReference>
<dbReference type="InterPro" id="IPR029439">
    <property type="entry name" value="Wzt_C"/>
</dbReference>
<evidence type="ECO:0000313" key="8">
    <source>
        <dbReference type="Proteomes" id="UP000199119"/>
    </source>
</evidence>
<dbReference type="InterPro" id="IPR015860">
    <property type="entry name" value="ABC_transpr_TagH-like"/>
</dbReference>
<dbReference type="InterPro" id="IPR003439">
    <property type="entry name" value="ABC_transporter-like_ATP-bd"/>
</dbReference>
<dbReference type="GO" id="GO:0016020">
    <property type="term" value="C:membrane"/>
    <property type="evidence" value="ECO:0007669"/>
    <property type="project" value="InterPro"/>
</dbReference>
<dbReference type="Proteomes" id="UP000199119">
    <property type="component" value="Unassembled WGS sequence"/>
</dbReference>
<evidence type="ECO:0000256" key="4">
    <source>
        <dbReference type="ARBA" id="ARBA00022741"/>
    </source>
</evidence>
<dbReference type="Gene3D" id="2.70.50.60">
    <property type="entry name" value="abc- transporter (atp binding component) like domain"/>
    <property type="match status" value="1"/>
</dbReference>
<dbReference type="SUPFAM" id="SSF52540">
    <property type="entry name" value="P-loop containing nucleoside triphosphate hydrolases"/>
    <property type="match status" value="1"/>
</dbReference>
<dbReference type="InterPro" id="IPR003593">
    <property type="entry name" value="AAA+_ATPase"/>
</dbReference>
<dbReference type="EMBL" id="FONX01000003">
    <property type="protein sequence ID" value="SFE63322.1"/>
    <property type="molecule type" value="Genomic_DNA"/>
</dbReference>
<keyword evidence="8" id="KW-1185">Reference proteome</keyword>
<dbReference type="GO" id="GO:0016887">
    <property type="term" value="F:ATP hydrolysis activity"/>
    <property type="evidence" value="ECO:0007669"/>
    <property type="project" value="InterPro"/>
</dbReference>
<gene>
    <name evidence="7" type="ORF">SAMN04489711_103392</name>
</gene>
<dbReference type="RefSeq" id="WP_092938867.1">
    <property type="nucleotide sequence ID" value="NZ_FONX01000003.1"/>
</dbReference>
<dbReference type="SMART" id="SM00382">
    <property type="entry name" value="AAA"/>
    <property type="match status" value="1"/>
</dbReference>
<dbReference type="CDD" id="cd10147">
    <property type="entry name" value="Wzt_C-like"/>
    <property type="match status" value="1"/>
</dbReference>
<dbReference type="STRING" id="1177982.SAMN04489711_103392"/>
<comment type="similarity">
    <text evidence="1">Belongs to the ABC transporter superfamily.</text>
</comment>
<dbReference type="GO" id="GO:0140359">
    <property type="term" value="F:ABC-type transporter activity"/>
    <property type="evidence" value="ECO:0007669"/>
    <property type="project" value="InterPro"/>
</dbReference>
<dbReference type="InterPro" id="IPR027417">
    <property type="entry name" value="P-loop_NTPase"/>
</dbReference>
<dbReference type="PROSITE" id="PS50893">
    <property type="entry name" value="ABC_TRANSPORTER_2"/>
    <property type="match status" value="1"/>
</dbReference>
<reference evidence="8" key="1">
    <citation type="submission" date="2016-10" db="EMBL/GenBank/DDBJ databases">
        <authorList>
            <person name="Varghese N."/>
            <person name="Submissions S."/>
        </authorList>
    </citation>
    <scope>NUCLEOTIDE SEQUENCE [LARGE SCALE GENOMIC DNA]</scope>
    <source>
        <strain evidence="8">DSM 27981</strain>
    </source>
</reference>
<name>A0A1I2C5D7_9BURK</name>
<dbReference type="Gene3D" id="3.40.50.300">
    <property type="entry name" value="P-loop containing nucleotide triphosphate hydrolases"/>
    <property type="match status" value="1"/>
</dbReference>
<evidence type="ECO:0000313" key="7">
    <source>
        <dbReference type="EMBL" id="SFE63322.1"/>
    </source>
</evidence>
<feature type="domain" description="ABC transporter" evidence="6">
    <location>
        <begin position="35"/>
        <end position="255"/>
    </location>
</feature>
<keyword evidence="3" id="KW-0472">Membrane</keyword>
<proteinExistence type="inferred from homology"/>
<evidence type="ECO:0000256" key="1">
    <source>
        <dbReference type="ARBA" id="ARBA00005417"/>
    </source>
</evidence>
<accession>A0A1I2C5D7</accession>
<evidence type="ECO:0000256" key="5">
    <source>
        <dbReference type="ARBA" id="ARBA00022840"/>
    </source>
</evidence>
<dbReference type="PANTHER" id="PTHR46743">
    <property type="entry name" value="TEICHOIC ACIDS EXPORT ATP-BINDING PROTEIN TAGH"/>
    <property type="match status" value="1"/>
</dbReference>
<dbReference type="CDD" id="cd03220">
    <property type="entry name" value="ABC_KpsT_Wzt"/>
    <property type="match status" value="1"/>
</dbReference>
<keyword evidence="3" id="KW-1003">Cell membrane</keyword>
<evidence type="ECO:0000256" key="3">
    <source>
        <dbReference type="ARBA" id="ARBA00022475"/>
    </source>
</evidence>
<dbReference type="OrthoDB" id="9778870at2"/>